<dbReference type="InterPro" id="IPR044016">
    <property type="entry name" value="Big_13"/>
</dbReference>
<dbReference type="Proteomes" id="UP000476837">
    <property type="component" value="Unassembled WGS sequence"/>
</dbReference>
<feature type="domain" description="Calx-beta" evidence="11">
    <location>
        <begin position="2389"/>
        <end position="2489"/>
    </location>
</feature>
<dbReference type="NCBIfam" id="NF012211">
    <property type="entry name" value="tand_rpt_95"/>
    <property type="match status" value="1"/>
</dbReference>
<proteinExistence type="predicted"/>
<evidence type="ECO:0000256" key="6">
    <source>
        <dbReference type="ARBA" id="ARBA00022737"/>
    </source>
</evidence>
<dbReference type="SUPFAM" id="SSF51120">
    <property type="entry name" value="beta-Roll"/>
    <property type="match status" value="4"/>
</dbReference>
<evidence type="ECO:0000259" key="11">
    <source>
        <dbReference type="SMART" id="SM00237"/>
    </source>
</evidence>
<dbReference type="Pfam" id="PF03160">
    <property type="entry name" value="Calx-beta"/>
    <property type="match status" value="2"/>
</dbReference>
<evidence type="ECO:0000256" key="2">
    <source>
        <dbReference type="ARBA" id="ARBA00004613"/>
    </source>
</evidence>
<dbReference type="PROSITE" id="PS00330">
    <property type="entry name" value="HEMOLYSIN_CALCIUM"/>
    <property type="match status" value="1"/>
</dbReference>
<dbReference type="GO" id="GO:0005576">
    <property type="term" value="C:extracellular region"/>
    <property type="evidence" value="ECO:0007669"/>
    <property type="project" value="UniProtKB-SubCell"/>
</dbReference>
<dbReference type="Pfam" id="PF13517">
    <property type="entry name" value="FG-GAP_3"/>
    <property type="match status" value="2"/>
</dbReference>
<dbReference type="InterPro" id="IPR003995">
    <property type="entry name" value="RTX_toxin_determinant-A"/>
</dbReference>
<evidence type="ECO:0000256" key="3">
    <source>
        <dbReference type="ARBA" id="ARBA00022525"/>
    </source>
</evidence>
<dbReference type="InterPro" id="IPR013783">
    <property type="entry name" value="Ig-like_fold"/>
</dbReference>
<feature type="region of interest" description="Disordered" evidence="10">
    <location>
        <begin position="3972"/>
        <end position="4003"/>
    </location>
</feature>
<evidence type="ECO:0000256" key="9">
    <source>
        <dbReference type="ARBA" id="ARBA00023136"/>
    </source>
</evidence>
<feature type="domain" description="Calx-beta" evidence="11">
    <location>
        <begin position="2933"/>
        <end position="3044"/>
    </location>
</feature>
<keyword evidence="4" id="KW-0800">Toxin</keyword>
<dbReference type="Gene3D" id="2.150.10.10">
    <property type="entry name" value="Serralysin-like metalloprotease, C-terminal"/>
    <property type="match status" value="5"/>
</dbReference>
<gene>
    <name evidence="13" type="ORF">DS837_04380</name>
</gene>
<dbReference type="Gene3D" id="2.60.40.2030">
    <property type="match status" value="2"/>
</dbReference>
<dbReference type="Gene3D" id="2.60.40.10">
    <property type="entry name" value="Immunoglobulins"/>
    <property type="match status" value="10"/>
</dbReference>
<keyword evidence="7" id="KW-0106">Calcium</keyword>
<keyword evidence="9" id="KW-0472">Membrane</keyword>
<dbReference type="InterPro" id="IPR038081">
    <property type="entry name" value="CalX-like_sf"/>
</dbReference>
<dbReference type="InterPro" id="IPR003644">
    <property type="entry name" value="Calx_beta"/>
</dbReference>
<dbReference type="InterPro" id="IPR028994">
    <property type="entry name" value="Integrin_alpha_N"/>
</dbReference>
<keyword evidence="6" id="KW-0677">Repeat</keyword>
<dbReference type="SMART" id="SM00736">
    <property type="entry name" value="CADG"/>
    <property type="match status" value="1"/>
</dbReference>
<organism evidence="13 14">
    <name type="scientific">Azospirillum brasilense</name>
    <dbReference type="NCBI Taxonomy" id="192"/>
    <lineage>
        <taxon>Bacteria</taxon>
        <taxon>Pseudomonadati</taxon>
        <taxon>Pseudomonadota</taxon>
        <taxon>Alphaproteobacteria</taxon>
        <taxon>Rhodospirillales</taxon>
        <taxon>Azospirillaceae</taxon>
        <taxon>Azospirillum</taxon>
    </lineage>
</organism>
<keyword evidence="8" id="KW-0843">Virulence</keyword>
<keyword evidence="5" id="KW-0732">Signal</keyword>
<dbReference type="GO" id="GO:0007154">
    <property type="term" value="P:cell communication"/>
    <property type="evidence" value="ECO:0007669"/>
    <property type="project" value="InterPro"/>
</dbReference>
<evidence type="ECO:0000313" key="13">
    <source>
        <dbReference type="EMBL" id="KAA0687473.1"/>
    </source>
</evidence>
<dbReference type="InterPro" id="IPR011049">
    <property type="entry name" value="Serralysin-like_metalloprot_C"/>
</dbReference>
<dbReference type="InterPro" id="IPR006644">
    <property type="entry name" value="Cadg"/>
</dbReference>
<dbReference type="GO" id="GO:0016020">
    <property type="term" value="C:membrane"/>
    <property type="evidence" value="ECO:0007669"/>
    <property type="project" value="UniProtKB-SubCell"/>
</dbReference>
<sequence>MPAAWREGRKTMANPTFTMIGTNSFGLSDIGSEAAPVLADLDGDGDLDLLVGNADGNTVFFRNNGTTLSPSFTLDSTNPFGLPNVSQGGALPTVVDIDGDGDLDLFIGNHAGSTLFYRNNGTSPQAPSFSLEGTNLFGIQGAGSYGAPSFADLDGDNDLDLLIGNSAGDFLYFRNDGTTLSPTFVLAGTNPFGLTRDADGYSSPVLVDIDGDGLVDLISKSSIHINTGTAAAPTFALLAGNPYGSRGPGAYPRPALGDLDGDGDRDMVVGVDDGTLEYLRNLAPVVVTLGDGGNTITLSQINTLTGGTGTDVVSLLTVGATYIVTGVETLTGSTAIDLVFLGSGGNTIEVSRVEQLNGGSGTDVVTLGSLGNTLQVSGLETLTGGIGTDVVLLGSLGSTLLVEGIETLTGGIGADVVTLGGGASTLTVSKLETLTGTLGTDVVTLASGGNSTLVEGIETMIGGTGTDMVTLSSGGGTLTARLVETVIGGSGTDLVTFGSGGGTMTVRLVETVTGAAGVDTLILGTGGGTVLVNAIETLTGGTGADMVTLGSDGGTLTVRLVETLTGGSANDMVTIGAGGSSTTVIGFETIIGGSGTDTVRLGDGGNTLFVWRVETLIGGTGTDVVRSGTAGNTIKVSGIESLTGSSATDNITLDSGGNTIWVSGLETLLGATGSDIDVVTLADEGSTILVGRLETLIGGSGKEVVTISATGATMEVSGLETLIGNSGVDNIALRDRAGNTLAVSRLEVLTGSAGTDVVTLSGTTNNTVTVSGLETLFGSDVSDIVTLGSGGNTIEVSRVETLFGGSGTDLVTLGSGGNTILVRLLETLTGGSGADVVTLGTGSNMMTVSGVETLTGGSGLDIVTLGDSAGNTLTVWRIETLIGTSGTDVVTLGSAGATLLVDGVETVTGGLGIDMVELGSAGNTLLVSGVETLTGGIGTDVVSLGSVGNTLLVSGVETLTGGTGTDAVTLGSDGNTLAATLLETLIGGTGTDVVTFSPAGNQGTLFVSNVETVYTPFQTLTLNGTDTLIVLSASPSTPALSPASDSGVSGDAVTNVSQPTLVGTADAGNVVHLYGNGLEIGTGTANGSGTWSVVPGTTLAEGVWTLTAKVIASGVESGTSGPLLVTVDTSASAPTGLALAASSNSGSTVDTVTSVTAPVITGTVSEAGVVVLYEGATALGTVTASAAGAWTVTAASLSDGAHTLSAMVTDAAGNSSTASTALTVTIDTVASSPTGLALEAGSNSGSTVDTVTSVTAPVITGSVAEAGVVVLYEGATALGTVTASAAGAWSITSASLSDGAHTLSAMVTDAAGNSSTASTALTVTIDTGASSPTGLALAASSNSGSTADTLTSVTAPMITGTVGEAGVVVLYEGATALGTVTASAAGAWSITSASLSDGAHTLSATVTDAAGNSSTASTALTVTIDTGASSPTGLALEAGSNSGSTVDTVTSVTAPVVTGTVGEAGVVVLYEGATALGTVTASAAGAWSITSASLSDGAHTLSATVTDAAGNSSTASTALTVTIDTGASSPTGLALEAGSNSGSTVDTVTSVTAPVITGSVAEAGVVVLYEGTTALGTVTASAAGAWSITSASLSDGAHTLSATVTDAAGNSSAASAALTVTIDTGVSSPTGLALEAGSNSGSTADTLTSVTAPVITGTVGEAGVVVLYEGATALGTVTASAAGAWSITSASLSDGAHTLSATVTDTAGNSSAASTALTVTIDTGVSSPTGLALEAGSNSGSTADTLTSVTAPVITGSVAEAGVVVLYEGTTALGTVTASAAGAWTVTAASLSDGAHTLSATVTDAAGNSSTASTALTVTIDIGAPSVAIALSKTTIGVGETATVTFTFSEEPVGFSLSAVAVQNGTLSDLSVLPGSDGLVYTATLTPTAETVASDSRITIATGWSDAAGNTPTAVATSAGYAIDTRSPPSNTAPVIGGAVAGQAADDTASRQPFTSLTVSDNEVAQAQTVVVTVRDSGGTAGDATGVFTTGSLTASGFAKSAAGIYTLNASSAAAAQAALRLLDFQPVANRAAPGSQEITAFTVTVTDADGASATNTTTSVNILSVNDAPVLAQALGASNMDQGQAFSYTVPAGAFTDADTGDSLAFSATSGDGSALPGWLSFDAATGRLSGTPGNADVGTRTVRVTATDSSGATVSDLLTITVANVNDAPVAANDAGNTDRLTPVAVVAASGVLANDTDPDVGDRLAVSAVNGDVANVGRAITLAGGGRLTLNADGSYSFDPAGAYGTLLFGQARQETVSYTVTDQAGATSTATLTITVRGVNTAPAVQEAKHVAIDQNSSRVGLSIDKPVDPEGDPLTITVTGLPTVGTLQRYDGTALAVGDTLTPDQLAAVIYTPPFGATGAAGSFSYAVSDGTNLVGRAVTISLTPVQWLSLAPSSLSIAEGNSGLANLTYTITRRGDTSGATTVKWQVDTTGLTGSLADAADFGGTLPSGTVAFAAGETSKTITVPVSGDRQIEGNEQFRVLLFSPSTTVADAKITVETATATGTILNDDRAATITAVTGPTAGRYLAARGDTLDFAVAFSDAVSVSGTGAPRLALTVGTQTRYATFLRVESGKLVFRYAVGADDLDNDGIVVAGTIDLNGGQILDSAGNAVTNLGFGAAAPVTGHVLVNVRGGHAIDGYIAGATVFADANANGQLDAGEAFGTTNAVGSWSISGGSGPIVMIGGTDISTNLPFTGVYEAPSSASVITPLTTIIMGMAGLAGTDSEIAAAATELKSKLGLDAGLDLLTYDPIVAVTTTGAGAVAIATALKTQSAAASVANMIVQGSAVLAGVVIGTPRASGVIGRALVGAIADAVKAVPAGGTIDLADPVVIAAILAAAGARIGAVDSVKLTAVTSGAANVIAASNGAVISAGRTNSGGVDGLTQMAQAQVVAQGTAADELRNGTAVGDVSGAVTAFTGTNLQQQISAAQVAVVIPSRLAIAATDADKREGDGTNPGGTTAFTFTVTRAGSTSGVLTVAWTVAAGDGAGGATLDAADFGGTLPSGSVSFADGEATKTITILVSGDTDIEPDETFTVALSNPSVSATAIETASASGTIRNEDPVDPVLTLPGAQTAVAGTAAAIAGLSVMDGDSATVAVTLTPGNGSLGLAGPAAVSTAGDGTVTVSGSVADVNTTLASLVFTGAGGQTAGSIAVMVADGDPSTPDASGTLAIAIQSPPANVLPSSPTLVAGRSTEVLGLEITDVDGGTMTVVLTPTNGALTLPLYGSATTSDLGNGKIRLTGSLEDVNRTLQQLEFTASRNVTSASIRFESSDDQPLTPDADGLLVVGVLSSPEHSAPASLAVVSGVATAVTGLSVSDYDSPTLQVTLTPTNGALALTAQGEVTLTQPSAGVWRLLGTQADITATLASLTFTGTAGQTTGTIRVTTSDLGTLTTDAEATIAVTIADPATLVAPTLTLPPPITLDQGLDTALTGIQVTDPDSPSITVTLTPSQAILEATAAGQAGVATAGDGTVTISGSVADVNATLAALRITGGTAATATVAVTVSDGLTTPATGTLTLPMVDVTPPGSPTITAVSTDSAGTLPVTVANTNRNRLFVHGTAESDSRVVLSDGGTEVATVTADAHGAWVADLSATPLSDGSHAFTARATDAAGNTGPVSGALSVVIDTVAPTAPSVAFNDASIDQAKQSSVGFVLSGGESGANYRWTLSSSGGGGALTGTGTLTGAGGTVGGIDVSGLLDGTLSLAVTLTDAAGNVSAAGTAIAAKAAGAVVDGTQVQTLASQSNGRAVSTVVVQAPAASRAEDPSSPNAGLADVPLVRETVTDSTTGQPTLVTTLQVGLPTGVGVTASGPTAREGTALAQADLIQAIEARTTAGSASRSDLSSGGVRFLTTLAQQASLLLRTLAFSASGTPGGAVRVTGAMPGSTMPTALVIDTTGAAGPLTIQLDTVAFAAVVGSATLSGGEGNQVVYGDANSQSIILGPGDDLLSGGGGNDTVASTLGNDTLYGDDGDDLMHGGDGDDLMDGGADNDTMGGGTGSDTMGGGAGNDILIGEGGNDALFGGMGNDTLFGGDGDDALFGEDGKDILSLGMGNDIASGGDGDDTLFGEDGNDTLFGGAGDDILSLGSGNDLADGGTGNDTLFGEDGNDTLFGGAGDDALAGGAGDDLLFLDQGADTVWGGAGADIFALGGASGGSVVMDFTAGTDRLALFDPSLDLKNVIASARVVNGNTVFDLRPGVSVTIVGQTGDAARWFT</sequence>
<reference evidence="13 14" key="1">
    <citation type="submission" date="2018-07" db="EMBL/GenBank/DDBJ databases">
        <title>Genome sequence of Roseomonas fauriae ATCC 49958.</title>
        <authorList>
            <person name="Sant'Anna F.H."/>
            <person name="Baldani J.I."/>
            <person name="Zilli J.E."/>
            <person name="Reis V.M."/>
            <person name="Hartmann A."/>
            <person name="Cruz L."/>
            <person name="de Souza E.M."/>
            <person name="de Oliveira Pedrosa F."/>
            <person name="Passaglia L.M.P."/>
        </authorList>
    </citation>
    <scope>NUCLEOTIDE SEQUENCE [LARGE SCALE GENOMIC DNA]</scope>
    <source>
        <strain evidence="13 14">ATCC 49958</strain>
    </source>
</reference>
<evidence type="ECO:0000256" key="10">
    <source>
        <dbReference type="SAM" id="MobiDB-lite"/>
    </source>
</evidence>
<protein>
    <submittedName>
        <fullName evidence="13">Tandem-95 repeat protein</fullName>
    </submittedName>
</protein>
<evidence type="ECO:0000256" key="7">
    <source>
        <dbReference type="ARBA" id="ARBA00022837"/>
    </source>
</evidence>
<dbReference type="InterPro" id="IPR044048">
    <property type="entry name" value="Big_12"/>
</dbReference>
<comment type="caution">
    <text evidence="13">The sequence shown here is derived from an EMBL/GenBank/DDBJ whole genome shotgun (WGS) entry which is preliminary data.</text>
</comment>
<dbReference type="EMBL" id="QOKV01000002">
    <property type="protein sequence ID" value="KAA0687473.1"/>
    <property type="molecule type" value="Genomic_DNA"/>
</dbReference>
<dbReference type="GO" id="GO:0005509">
    <property type="term" value="F:calcium ion binding"/>
    <property type="evidence" value="ECO:0007669"/>
    <property type="project" value="InterPro"/>
</dbReference>
<feature type="domain" description="Dystroglycan-type cadherin-like" evidence="12">
    <location>
        <begin position="2071"/>
        <end position="2171"/>
    </location>
</feature>
<dbReference type="PANTHER" id="PTHR38340">
    <property type="entry name" value="S-LAYER PROTEIN"/>
    <property type="match status" value="1"/>
</dbReference>
<dbReference type="Pfam" id="PF19078">
    <property type="entry name" value="Big_12"/>
    <property type="match status" value="1"/>
</dbReference>
<keyword evidence="3" id="KW-0964">Secreted</keyword>
<evidence type="ECO:0000313" key="14">
    <source>
        <dbReference type="Proteomes" id="UP000476837"/>
    </source>
</evidence>
<dbReference type="Pfam" id="PF17803">
    <property type="entry name" value="Cadherin_4"/>
    <property type="match status" value="2"/>
</dbReference>
<dbReference type="SMART" id="SM00237">
    <property type="entry name" value="Calx_beta"/>
    <property type="match status" value="2"/>
</dbReference>
<dbReference type="NCBIfam" id="NF033510">
    <property type="entry name" value="Ca_tandemer"/>
    <property type="match status" value="8"/>
</dbReference>
<name>A0A6L3B7P0_AZOBR</name>
<evidence type="ECO:0000256" key="4">
    <source>
        <dbReference type="ARBA" id="ARBA00022656"/>
    </source>
</evidence>
<dbReference type="InterPro" id="IPR001343">
    <property type="entry name" value="Hemolysn_Ca-bd"/>
</dbReference>
<dbReference type="SUPFAM" id="SSF69318">
    <property type="entry name" value="Integrin alpha N-terminal domain"/>
    <property type="match status" value="1"/>
</dbReference>
<dbReference type="Pfam" id="PF00353">
    <property type="entry name" value="HemolysinCabind"/>
    <property type="match status" value="8"/>
</dbReference>
<dbReference type="SUPFAM" id="SSF141072">
    <property type="entry name" value="CalX-like"/>
    <property type="match status" value="2"/>
</dbReference>
<dbReference type="InterPro" id="IPR015919">
    <property type="entry name" value="Cadherin-like_sf"/>
</dbReference>
<comment type="subcellular location">
    <subcellularLocation>
        <location evidence="1">Membrane</location>
    </subcellularLocation>
    <subcellularLocation>
        <location evidence="2">Secreted</location>
    </subcellularLocation>
</comment>
<dbReference type="InterPro" id="IPR050557">
    <property type="entry name" value="RTX_toxin/Mannuronan_C5-epim"/>
</dbReference>
<evidence type="ECO:0000256" key="1">
    <source>
        <dbReference type="ARBA" id="ARBA00004370"/>
    </source>
</evidence>
<evidence type="ECO:0000259" key="12">
    <source>
        <dbReference type="SMART" id="SM00736"/>
    </source>
</evidence>
<dbReference type="Pfam" id="PF19077">
    <property type="entry name" value="Big_13"/>
    <property type="match status" value="9"/>
</dbReference>
<dbReference type="InterPro" id="IPR040853">
    <property type="entry name" value="RapA2_cadherin-like"/>
</dbReference>
<dbReference type="InterPro" id="IPR013517">
    <property type="entry name" value="FG-GAP"/>
</dbReference>
<accession>A0A6L3B7P0</accession>
<evidence type="ECO:0000256" key="5">
    <source>
        <dbReference type="ARBA" id="ARBA00022729"/>
    </source>
</evidence>
<dbReference type="InterPro" id="IPR018511">
    <property type="entry name" value="Hemolysin-typ_Ca-bd_CS"/>
</dbReference>
<dbReference type="GO" id="GO:0090729">
    <property type="term" value="F:toxin activity"/>
    <property type="evidence" value="ECO:0007669"/>
    <property type="project" value="UniProtKB-KW"/>
</dbReference>
<dbReference type="PANTHER" id="PTHR38340:SF1">
    <property type="entry name" value="S-LAYER PROTEIN"/>
    <property type="match status" value="1"/>
</dbReference>
<dbReference type="PRINTS" id="PR01488">
    <property type="entry name" value="RTXTOXINA"/>
</dbReference>
<evidence type="ECO:0000256" key="8">
    <source>
        <dbReference type="ARBA" id="ARBA00023026"/>
    </source>
</evidence>
<dbReference type="SUPFAM" id="SSF49313">
    <property type="entry name" value="Cadherin-like"/>
    <property type="match status" value="1"/>
</dbReference>